<evidence type="ECO:0000313" key="2">
    <source>
        <dbReference type="EMBL" id="MEL3973097.1"/>
    </source>
</evidence>
<dbReference type="InterPro" id="IPR037482">
    <property type="entry name" value="ST1585_MBL-fold"/>
</dbReference>
<accession>A0ABU9KAS4</accession>
<dbReference type="SMART" id="SM00849">
    <property type="entry name" value="Lactamase_B"/>
    <property type="match status" value="1"/>
</dbReference>
<dbReference type="EMBL" id="JBBYAF010000023">
    <property type="protein sequence ID" value="MEL3973097.1"/>
    <property type="molecule type" value="Genomic_DNA"/>
</dbReference>
<dbReference type="Gene3D" id="3.60.15.10">
    <property type="entry name" value="Ribonuclease Z/Hydroxyacylglutathione hydrolase-like"/>
    <property type="match status" value="1"/>
</dbReference>
<keyword evidence="3" id="KW-1185">Reference proteome</keyword>
<feature type="domain" description="Metallo-beta-lactamase" evidence="1">
    <location>
        <begin position="31"/>
        <end position="232"/>
    </location>
</feature>
<evidence type="ECO:0000313" key="3">
    <source>
        <dbReference type="Proteomes" id="UP001389717"/>
    </source>
</evidence>
<dbReference type="Pfam" id="PF00753">
    <property type="entry name" value="Lactamase_B"/>
    <property type="match status" value="1"/>
</dbReference>
<dbReference type="InterPro" id="IPR036866">
    <property type="entry name" value="RibonucZ/Hydroxyglut_hydro"/>
</dbReference>
<dbReference type="CDD" id="cd07726">
    <property type="entry name" value="ST1585-like_MBL-fold"/>
    <property type="match status" value="1"/>
</dbReference>
<dbReference type="Proteomes" id="UP001389717">
    <property type="component" value="Unassembled WGS sequence"/>
</dbReference>
<reference evidence="2 3" key="1">
    <citation type="submission" date="2024-04" db="EMBL/GenBank/DDBJ databases">
        <title>Bacillus oryzaecorticis sp. nov., a moderately halophilic bacterium isolated from rice husks.</title>
        <authorList>
            <person name="Zhu H.-S."/>
        </authorList>
    </citation>
    <scope>NUCLEOTIDE SEQUENCE [LARGE SCALE GENOMIC DNA]</scope>
    <source>
        <strain evidence="2 3">ZC255</strain>
    </source>
</reference>
<dbReference type="PANTHER" id="PTHR42951:SF22">
    <property type="entry name" value="METALLO BETA-LACTAMASE SUPERFAMILY LIPOPROTEIN"/>
    <property type="match status" value="1"/>
</dbReference>
<dbReference type="InterPro" id="IPR001279">
    <property type="entry name" value="Metallo-B-lactamas"/>
</dbReference>
<dbReference type="PANTHER" id="PTHR42951">
    <property type="entry name" value="METALLO-BETA-LACTAMASE DOMAIN-CONTAINING"/>
    <property type="match status" value="1"/>
</dbReference>
<sequence>MTKKGFVKMSIEHLDSRISLVDLMDLSLKERTGSYIIHEDALTIIETSASPSIPHLKKGLSKLNINLEDIQYIILTHIHLDHAGGAGLFLEECPSATVIVHPKGYRHMNDPSRLIAGAKAVYGDDFETLFAPIKPIPEERMIVKNNGETLKLSETCTLTFYDTPGHANHHFSIYDPVSGGMFTGDTCGIQYRTDEADFYLPSTSPNQFNPDSMKVAINLFRYKKLNRIYFGHYGMTEDVEHALTKVEMWLNLFMEKAQQTVSPKASMEENVENLSVELFNLVKSSFIQQGVDQQHSLFKLLELDMKVSAMGIVDYLTKKEKEK</sequence>
<proteinExistence type="predicted"/>
<organism evidence="2 3">
    <name type="scientific">Rossellomorea oryzaecorticis</name>
    <dbReference type="NCBI Taxonomy" id="1396505"/>
    <lineage>
        <taxon>Bacteria</taxon>
        <taxon>Bacillati</taxon>
        <taxon>Bacillota</taxon>
        <taxon>Bacilli</taxon>
        <taxon>Bacillales</taxon>
        <taxon>Bacillaceae</taxon>
        <taxon>Rossellomorea</taxon>
    </lineage>
</organism>
<evidence type="ECO:0000259" key="1">
    <source>
        <dbReference type="SMART" id="SM00849"/>
    </source>
</evidence>
<comment type="caution">
    <text evidence="2">The sequence shown here is derived from an EMBL/GenBank/DDBJ whole genome shotgun (WGS) entry which is preliminary data.</text>
</comment>
<protein>
    <submittedName>
        <fullName evidence="2">MBL fold metallo-hydrolase</fullName>
    </submittedName>
</protein>
<name>A0ABU9KAS4_9BACI</name>
<dbReference type="InterPro" id="IPR050855">
    <property type="entry name" value="NDM-1-like"/>
</dbReference>
<dbReference type="SUPFAM" id="SSF56281">
    <property type="entry name" value="Metallo-hydrolase/oxidoreductase"/>
    <property type="match status" value="1"/>
</dbReference>
<gene>
    <name evidence="2" type="ORF">AAEO50_12495</name>
</gene>